<dbReference type="OrthoDB" id="75194at2759"/>
<feature type="transmembrane region" description="Helical" evidence="1">
    <location>
        <begin position="212"/>
        <end position="232"/>
    </location>
</feature>
<dbReference type="EMBL" id="VJMH01005539">
    <property type="protein sequence ID" value="KAF0694787.1"/>
    <property type="molecule type" value="Genomic_DNA"/>
</dbReference>
<reference evidence="3 4" key="1">
    <citation type="submission" date="2019-03" db="EMBL/GenBank/DDBJ databases">
        <authorList>
            <person name="Gaulin E."/>
            <person name="Dumas B."/>
        </authorList>
    </citation>
    <scope>NUCLEOTIDE SEQUENCE [LARGE SCALE GENOMIC DNA]</scope>
    <source>
        <strain evidence="3">CBS 568.67</strain>
    </source>
</reference>
<name>A0A485L1C6_9STRA</name>
<gene>
    <name evidence="3" type="primary">Aste57867_14385</name>
    <name evidence="2" type="ORF">As57867_014331</name>
    <name evidence="3" type="ORF">ASTE57867_14385</name>
</gene>
<evidence type="ECO:0000313" key="4">
    <source>
        <dbReference type="Proteomes" id="UP000332933"/>
    </source>
</evidence>
<accession>A0A485L1C6</accession>
<dbReference type="Gene3D" id="1.20.58.70">
    <property type="match status" value="1"/>
</dbReference>
<dbReference type="EMBL" id="CAADRA010005560">
    <property type="protein sequence ID" value="VFT91208.1"/>
    <property type="molecule type" value="Genomic_DNA"/>
</dbReference>
<organism evidence="3 4">
    <name type="scientific">Aphanomyces stellatus</name>
    <dbReference type="NCBI Taxonomy" id="120398"/>
    <lineage>
        <taxon>Eukaryota</taxon>
        <taxon>Sar</taxon>
        <taxon>Stramenopiles</taxon>
        <taxon>Oomycota</taxon>
        <taxon>Saprolegniomycetes</taxon>
        <taxon>Saprolegniales</taxon>
        <taxon>Verrucalvaceae</taxon>
        <taxon>Aphanomyces</taxon>
    </lineage>
</organism>
<reference evidence="2" key="2">
    <citation type="submission" date="2019-06" db="EMBL/GenBank/DDBJ databases">
        <title>Genomics analysis of Aphanomyces spp. identifies a new class of oomycete effector associated with host adaptation.</title>
        <authorList>
            <person name="Gaulin E."/>
        </authorList>
    </citation>
    <scope>NUCLEOTIDE SEQUENCE</scope>
    <source>
        <strain evidence="2">CBS 578.67</strain>
    </source>
</reference>
<keyword evidence="1" id="KW-0812">Transmembrane</keyword>
<keyword evidence="1" id="KW-0472">Membrane</keyword>
<evidence type="ECO:0000313" key="2">
    <source>
        <dbReference type="EMBL" id="KAF0694787.1"/>
    </source>
</evidence>
<dbReference type="AlphaFoldDB" id="A0A485L1C6"/>
<evidence type="ECO:0000313" key="3">
    <source>
        <dbReference type="EMBL" id="VFT91208.1"/>
    </source>
</evidence>
<keyword evidence="1" id="KW-1133">Transmembrane helix</keyword>
<dbReference type="Proteomes" id="UP000332933">
    <property type="component" value="Unassembled WGS sequence"/>
</dbReference>
<keyword evidence="4" id="KW-1185">Reference proteome</keyword>
<protein>
    <submittedName>
        <fullName evidence="3">Aste57867_14385 protein</fullName>
    </submittedName>
</protein>
<evidence type="ECO:0000256" key="1">
    <source>
        <dbReference type="SAM" id="Phobius"/>
    </source>
</evidence>
<sequence length="237" mass="25762">MRRASTAAATAPPEAAAPILNTVADAQAAVARMKECLGAVAAACEDHTPDVNEATFVSQTQPSMDEATALSRQMANFLDKAKHHHHAPQHDKAALRALQMEFVATMKRLQETQRMHARKHEAAVEFDLLQGGTVTSDEFKAGKDVLEKELALAEEMGHLVQTVGAVKKAVHDQTATIEQVKSDLDAVSITIGKTITTQEQAAYLRKEKMKKLMLIWCLVVVILAIIVVPIVLACTKH</sequence>
<proteinExistence type="predicted"/>